<evidence type="ECO:0000256" key="1">
    <source>
        <dbReference type="SAM" id="Phobius"/>
    </source>
</evidence>
<keyword evidence="1" id="KW-1133">Transmembrane helix</keyword>
<keyword evidence="1" id="KW-0812">Transmembrane</keyword>
<comment type="caution">
    <text evidence="2">The sequence shown here is derived from an EMBL/GenBank/DDBJ whole genome shotgun (WGS) entry which is preliminary data.</text>
</comment>
<name>A0AAN5CPF6_9BILA</name>
<dbReference type="AlphaFoldDB" id="A0AAN5CPF6"/>
<organism evidence="2 3">
    <name type="scientific">Pristionchus mayeri</name>
    <dbReference type="NCBI Taxonomy" id="1317129"/>
    <lineage>
        <taxon>Eukaryota</taxon>
        <taxon>Metazoa</taxon>
        <taxon>Ecdysozoa</taxon>
        <taxon>Nematoda</taxon>
        <taxon>Chromadorea</taxon>
        <taxon>Rhabditida</taxon>
        <taxon>Rhabditina</taxon>
        <taxon>Diplogasteromorpha</taxon>
        <taxon>Diplogasteroidea</taxon>
        <taxon>Neodiplogasteridae</taxon>
        <taxon>Pristionchus</taxon>
    </lineage>
</organism>
<feature type="transmembrane region" description="Helical" evidence="1">
    <location>
        <begin position="55"/>
        <end position="83"/>
    </location>
</feature>
<dbReference type="Proteomes" id="UP001328107">
    <property type="component" value="Unassembled WGS sequence"/>
</dbReference>
<reference evidence="3" key="1">
    <citation type="submission" date="2022-10" db="EMBL/GenBank/DDBJ databases">
        <title>Genome assembly of Pristionchus species.</title>
        <authorList>
            <person name="Yoshida K."/>
            <person name="Sommer R.J."/>
        </authorList>
    </citation>
    <scope>NUCLEOTIDE SEQUENCE [LARGE SCALE GENOMIC DNA]</scope>
    <source>
        <strain evidence="3">RS5460</strain>
    </source>
</reference>
<accession>A0AAN5CPF6</accession>
<feature type="non-terminal residue" evidence="2">
    <location>
        <position position="1"/>
    </location>
</feature>
<proteinExistence type="predicted"/>
<dbReference type="EMBL" id="BTRK01000004">
    <property type="protein sequence ID" value="GMR48152.1"/>
    <property type="molecule type" value="Genomic_DNA"/>
</dbReference>
<feature type="transmembrane region" description="Helical" evidence="1">
    <location>
        <begin position="32"/>
        <end position="49"/>
    </location>
</feature>
<sequence length="108" mass="12066">VAFDLDNSSQCAVSVKGDGTIYRAVPLSTSRLLLIVAVLSIFSFVYLVYAQYHAYLFYSMTSIVALFILFIYTYGVFAIIYMVKNDYDYANGAISSTIRIASTEEHSL</sequence>
<keyword evidence="3" id="KW-1185">Reference proteome</keyword>
<gene>
    <name evidence="2" type="ORF">PMAYCL1PPCAC_18347</name>
</gene>
<evidence type="ECO:0000313" key="3">
    <source>
        <dbReference type="Proteomes" id="UP001328107"/>
    </source>
</evidence>
<protein>
    <submittedName>
        <fullName evidence="2">Uncharacterized protein</fullName>
    </submittedName>
</protein>
<evidence type="ECO:0000313" key="2">
    <source>
        <dbReference type="EMBL" id="GMR48152.1"/>
    </source>
</evidence>
<keyword evidence="1" id="KW-0472">Membrane</keyword>